<protein>
    <submittedName>
        <fullName evidence="3">Uncharacterized protein</fullName>
    </submittedName>
</protein>
<feature type="compositionally biased region" description="Basic and acidic residues" evidence="1">
    <location>
        <begin position="52"/>
        <end position="67"/>
    </location>
</feature>
<evidence type="ECO:0000256" key="1">
    <source>
        <dbReference type="SAM" id="MobiDB-lite"/>
    </source>
</evidence>
<feature type="compositionally biased region" description="Polar residues" evidence="1">
    <location>
        <begin position="77"/>
        <end position="92"/>
    </location>
</feature>
<dbReference type="AlphaFoldDB" id="A0A1B6CF98"/>
<evidence type="ECO:0000313" key="3">
    <source>
        <dbReference type="EMBL" id="JAS12068.1"/>
    </source>
</evidence>
<reference evidence="3" key="1">
    <citation type="submission" date="2015-12" db="EMBL/GenBank/DDBJ databases">
        <title>De novo transcriptome assembly of four potential Pierce s Disease insect vectors from Arizona vineyards.</title>
        <authorList>
            <person name="Tassone E.E."/>
        </authorList>
    </citation>
    <scope>NUCLEOTIDE SEQUENCE</scope>
</reference>
<name>A0A1B6CF98_9HEMI</name>
<feature type="signal peptide" evidence="2">
    <location>
        <begin position="1"/>
        <end position="24"/>
    </location>
</feature>
<feature type="region of interest" description="Disordered" evidence="1">
    <location>
        <begin position="23"/>
        <end position="103"/>
    </location>
</feature>
<accession>A0A1B6CF98</accession>
<gene>
    <name evidence="3" type="ORF">g.45314</name>
</gene>
<feature type="compositionally biased region" description="Polar residues" evidence="1">
    <location>
        <begin position="23"/>
        <end position="32"/>
    </location>
</feature>
<dbReference type="EMBL" id="GEDC01025230">
    <property type="protein sequence ID" value="JAS12068.1"/>
    <property type="molecule type" value="Transcribed_RNA"/>
</dbReference>
<sequence>MKSKILWPLFVVLFCDSIFTHSTADLPSTPTEHLTPPKQYSLRTPKDNALQSKREAKNAQDTRKESFTDSLTRWFFSGTSSSSPTQEKQAQKTVKKRQEKQAR</sequence>
<feature type="chain" id="PRO_5008580435" evidence="2">
    <location>
        <begin position="25"/>
        <end position="103"/>
    </location>
</feature>
<feature type="non-terminal residue" evidence="3">
    <location>
        <position position="103"/>
    </location>
</feature>
<proteinExistence type="predicted"/>
<feature type="compositionally biased region" description="Basic residues" evidence="1">
    <location>
        <begin position="93"/>
        <end position="103"/>
    </location>
</feature>
<organism evidence="3">
    <name type="scientific">Clastoptera arizonana</name>
    <name type="common">Arizona spittle bug</name>
    <dbReference type="NCBI Taxonomy" id="38151"/>
    <lineage>
        <taxon>Eukaryota</taxon>
        <taxon>Metazoa</taxon>
        <taxon>Ecdysozoa</taxon>
        <taxon>Arthropoda</taxon>
        <taxon>Hexapoda</taxon>
        <taxon>Insecta</taxon>
        <taxon>Pterygota</taxon>
        <taxon>Neoptera</taxon>
        <taxon>Paraneoptera</taxon>
        <taxon>Hemiptera</taxon>
        <taxon>Auchenorrhyncha</taxon>
        <taxon>Cercopoidea</taxon>
        <taxon>Clastopteridae</taxon>
        <taxon>Clastoptera</taxon>
    </lineage>
</organism>
<evidence type="ECO:0000256" key="2">
    <source>
        <dbReference type="SAM" id="SignalP"/>
    </source>
</evidence>
<keyword evidence="2" id="KW-0732">Signal</keyword>